<organism evidence="3 4">
    <name type="scientific">Chrysophaeum taylorii</name>
    <dbReference type="NCBI Taxonomy" id="2483200"/>
    <lineage>
        <taxon>Eukaryota</taxon>
        <taxon>Sar</taxon>
        <taxon>Stramenopiles</taxon>
        <taxon>Ochrophyta</taxon>
        <taxon>Pelagophyceae</taxon>
        <taxon>Pelagomonadales</taxon>
        <taxon>Pelagomonadaceae</taxon>
        <taxon>Chrysophaeum</taxon>
    </lineage>
</organism>
<feature type="chain" id="PRO_5042054807" evidence="2">
    <location>
        <begin position="19"/>
        <end position="400"/>
    </location>
</feature>
<name>A0AAD7XMS9_9STRA</name>
<dbReference type="AlphaFoldDB" id="A0AAD7XMS9"/>
<feature type="signal peptide" evidence="2">
    <location>
        <begin position="1"/>
        <end position="18"/>
    </location>
</feature>
<comment type="caution">
    <text evidence="3">The sequence shown here is derived from an EMBL/GenBank/DDBJ whole genome shotgun (WGS) entry which is preliminary data.</text>
</comment>
<feature type="transmembrane region" description="Helical" evidence="1">
    <location>
        <begin position="345"/>
        <end position="366"/>
    </location>
</feature>
<keyword evidence="4" id="KW-1185">Reference proteome</keyword>
<keyword evidence="1" id="KW-0812">Transmembrane</keyword>
<accession>A0AAD7XMS9</accession>
<dbReference type="EMBL" id="JAQMWT010000046">
    <property type="protein sequence ID" value="KAJ8612568.1"/>
    <property type="molecule type" value="Genomic_DNA"/>
</dbReference>
<protein>
    <submittedName>
        <fullName evidence="3">Uncharacterized protein</fullName>
    </submittedName>
</protein>
<evidence type="ECO:0000256" key="1">
    <source>
        <dbReference type="SAM" id="Phobius"/>
    </source>
</evidence>
<evidence type="ECO:0000256" key="2">
    <source>
        <dbReference type="SAM" id="SignalP"/>
    </source>
</evidence>
<dbReference type="Proteomes" id="UP001230188">
    <property type="component" value="Unassembled WGS sequence"/>
</dbReference>
<evidence type="ECO:0000313" key="4">
    <source>
        <dbReference type="Proteomes" id="UP001230188"/>
    </source>
</evidence>
<keyword evidence="2" id="KW-0732">Signal</keyword>
<reference evidence="3" key="1">
    <citation type="submission" date="2023-01" db="EMBL/GenBank/DDBJ databases">
        <title>Metagenome sequencing of chrysophaentin producing Chrysophaeum taylorii.</title>
        <authorList>
            <person name="Davison J."/>
            <person name="Bewley C."/>
        </authorList>
    </citation>
    <scope>NUCLEOTIDE SEQUENCE</scope>
    <source>
        <strain evidence="3">NIES-1699</strain>
    </source>
</reference>
<proteinExistence type="predicted"/>
<gene>
    <name evidence="3" type="ORF">CTAYLR_007205</name>
</gene>
<sequence>MMLLLLIGASAFPRLALYTPVTNISEYARFDLALEALSDSMRPPREVAGATAAYERTFAGVSLKTMQARSIPHSAVYGPNWADYFVAAAISGSSPFEGWEDDALRELATKGAAYANTLFYVLYLLEEGVVECENTWDRAWAYFAGSREGETGDGSGFSAYALGDKRCPQFGTCEGSRARNNELARLAWEKGRDGILKGDCLAAYDQLRVIKPQLIVPLIQGALREAYEVDPEGGAEGADGTIEVAEGWAFVYPLLPLVYACDSNQAQVIYRNMFINADPILEDGYEAVKDAFESVYDCLNVTCYDVGAMQTCGDENKNLPCWDPCSDSGDDDDHKSDSKKKSARVVAIVVVGVAGWLFALFLVVLVNCQRRLSTSSHPSHVDFASSELIKMGEEKGEAVA</sequence>
<keyword evidence="1" id="KW-0472">Membrane</keyword>
<keyword evidence="1" id="KW-1133">Transmembrane helix</keyword>
<evidence type="ECO:0000313" key="3">
    <source>
        <dbReference type="EMBL" id="KAJ8612568.1"/>
    </source>
</evidence>